<dbReference type="EMBL" id="LAZR01000400">
    <property type="protein sequence ID" value="KKN70637.1"/>
    <property type="molecule type" value="Genomic_DNA"/>
</dbReference>
<feature type="region of interest" description="Disordered" evidence="1">
    <location>
        <begin position="470"/>
        <end position="505"/>
    </location>
</feature>
<accession>A0A0F9T6R6</accession>
<organism evidence="3">
    <name type="scientific">marine sediment metagenome</name>
    <dbReference type="NCBI Taxonomy" id="412755"/>
    <lineage>
        <taxon>unclassified sequences</taxon>
        <taxon>metagenomes</taxon>
        <taxon>ecological metagenomes</taxon>
    </lineage>
</organism>
<evidence type="ECO:0000259" key="2">
    <source>
        <dbReference type="Pfam" id="PF06381"/>
    </source>
</evidence>
<feature type="compositionally biased region" description="Acidic residues" evidence="1">
    <location>
        <begin position="476"/>
        <end position="489"/>
    </location>
</feature>
<feature type="domain" description="Anti-CBASS protein Acb1-like N-terminal" evidence="2">
    <location>
        <begin position="75"/>
        <end position="436"/>
    </location>
</feature>
<reference evidence="3" key="1">
    <citation type="journal article" date="2015" name="Nature">
        <title>Complex archaea that bridge the gap between prokaryotes and eukaryotes.</title>
        <authorList>
            <person name="Spang A."/>
            <person name="Saw J.H."/>
            <person name="Jorgensen S.L."/>
            <person name="Zaremba-Niedzwiedzka K."/>
            <person name="Martijn J."/>
            <person name="Lind A.E."/>
            <person name="van Eijk R."/>
            <person name="Schleper C."/>
            <person name="Guy L."/>
            <person name="Ettema T.J."/>
        </authorList>
    </citation>
    <scope>NUCLEOTIDE SEQUENCE</scope>
</reference>
<feature type="compositionally biased region" description="Gly residues" evidence="1">
    <location>
        <begin position="496"/>
        <end position="505"/>
    </location>
</feature>
<evidence type="ECO:0000313" key="3">
    <source>
        <dbReference type="EMBL" id="KKN70637.1"/>
    </source>
</evidence>
<dbReference type="Pfam" id="PF06381">
    <property type="entry name" value="Phage_portal_3"/>
    <property type="match status" value="1"/>
</dbReference>
<name>A0A0F9T6R6_9ZZZZ</name>
<protein>
    <recommendedName>
        <fullName evidence="2">Anti-CBASS protein Acb1-like N-terminal domain-containing protein</fullName>
    </recommendedName>
</protein>
<dbReference type="InterPro" id="IPR024459">
    <property type="entry name" value="Acb1-like_N"/>
</dbReference>
<gene>
    <name evidence="3" type="ORF">LCGC14_0429100</name>
</gene>
<evidence type="ECO:0000256" key="1">
    <source>
        <dbReference type="SAM" id="MobiDB-lite"/>
    </source>
</evidence>
<sequence>MMRKARSIALSASRTGSVFRGTKQASSANGNFDRELITNLLLSRTQMMKQMMDPRRSINDDCGYPETHDITSGMYKRMYDREPVATRVVQVLSQECWQSPPVVVETEDTTFEQAWADVGDKLRGDNWYKDKEDNAVWQYLLRADELSGIGTFGVLLLGFNDGKELNEPVELRKNMELLFLRAFDESLVEISPSDYDPDPASSRFGQPMMYSITLNNPRGGGGLLLGTVRVHWTRIIHLADNLGSSETIGVPRQRPVWNRLLDLRKLYGGSAEMYWRGAFMGLSIETHPSLGGDVRLNPADTRSQLENYMNGLQRYLALSGVTANTLAPQVVDPTPQIDAQIKAICIRIGIPKRVFEGSERGQLASTQDMKAWNGRLRFRQAMYITPRIIVPFINRLIVTGVLPKPSKGYNVVWPDLDALGADEKATVAVKQTEALSKYVQGGVEAMLRPMEFYTNILGLTTEEATAILEAAADADPILDDDDDEDDEGKELEKGKQGGSRGGSKR</sequence>
<dbReference type="AlphaFoldDB" id="A0A0F9T6R6"/>
<proteinExistence type="predicted"/>
<comment type="caution">
    <text evidence="3">The sequence shown here is derived from an EMBL/GenBank/DDBJ whole genome shotgun (WGS) entry which is preliminary data.</text>
</comment>